<keyword evidence="2" id="KW-1185">Reference proteome</keyword>
<dbReference type="Pfam" id="PF00300">
    <property type="entry name" value="His_Phos_1"/>
    <property type="match status" value="1"/>
</dbReference>
<dbReference type="Proteomes" id="UP000052268">
    <property type="component" value="Unassembled WGS sequence"/>
</dbReference>
<dbReference type="Gene3D" id="3.40.50.1240">
    <property type="entry name" value="Phosphoglycerate mutase-like"/>
    <property type="match status" value="1"/>
</dbReference>
<organism evidence="1 2">
    <name type="scientific">Novosphingobium barchaimii LL02</name>
    <dbReference type="NCBI Taxonomy" id="1114963"/>
    <lineage>
        <taxon>Bacteria</taxon>
        <taxon>Pseudomonadati</taxon>
        <taxon>Pseudomonadota</taxon>
        <taxon>Alphaproteobacteria</taxon>
        <taxon>Sphingomonadales</taxon>
        <taxon>Sphingomonadaceae</taxon>
        <taxon>Novosphingobium</taxon>
    </lineage>
</organism>
<name>A0A0J7XIV8_9SPHN</name>
<dbReference type="AlphaFoldDB" id="A0A0J7XIV8"/>
<dbReference type="InterPro" id="IPR013078">
    <property type="entry name" value="His_Pase_superF_clade-1"/>
</dbReference>
<dbReference type="InterPro" id="IPR029033">
    <property type="entry name" value="His_PPase_superfam"/>
</dbReference>
<accession>A0A0J7XIV8</accession>
<sequence>MATSLLLLCAASTKLSRSGGFPCPADPLDKPGVKAAAACQLPARYIAGLRCGPSHAARETAAAMGLTARIDPALADIDHGHWTGCAFDEIAPDALASWLADPAGGAPGGETMAQVQARIGAWLDDIAAAPGAVCAVTHSMTIRAALAHALDLPLPATLAIDLAPLSRTMLSFNGRWRLQSLIPN</sequence>
<gene>
    <name evidence="1" type="ORF">V474_04770</name>
</gene>
<reference evidence="1 2" key="1">
    <citation type="journal article" date="2015" name="G3 (Bethesda)">
        <title>Insights into Ongoing Evolution of the Hexachlorocyclohexane Catabolic Pathway from Comparative Genomics of Ten Sphingomonadaceae Strains.</title>
        <authorList>
            <person name="Pearce S.L."/>
            <person name="Oakeshott J.G."/>
            <person name="Pandey G."/>
        </authorList>
    </citation>
    <scope>NUCLEOTIDE SEQUENCE [LARGE SCALE GENOMIC DNA]</scope>
    <source>
        <strain evidence="1 2">LL02</strain>
    </source>
</reference>
<protein>
    <submittedName>
        <fullName evidence="1">Phosphoglycerate mutase</fullName>
    </submittedName>
</protein>
<dbReference type="EMBL" id="JACU01000013">
    <property type="protein sequence ID" value="KMS51073.1"/>
    <property type="molecule type" value="Genomic_DNA"/>
</dbReference>
<comment type="caution">
    <text evidence="1">The sequence shown here is derived from an EMBL/GenBank/DDBJ whole genome shotgun (WGS) entry which is preliminary data.</text>
</comment>
<dbReference type="PATRIC" id="fig|1114963.3.peg.4592"/>
<dbReference type="RefSeq" id="WP_059153336.1">
    <property type="nucleotide sequence ID" value="NZ_KQ130459.1"/>
</dbReference>
<evidence type="ECO:0000313" key="2">
    <source>
        <dbReference type="Proteomes" id="UP000052268"/>
    </source>
</evidence>
<evidence type="ECO:0000313" key="1">
    <source>
        <dbReference type="EMBL" id="KMS51073.1"/>
    </source>
</evidence>
<dbReference type="SUPFAM" id="SSF53254">
    <property type="entry name" value="Phosphoglycerate mutase-like"/>
    <property type="match status" value="1"/>
</dbReference>
<proteinExistence type="predicted"/>